<keyword evidence="7" id="KW-0539">Nucleus</keyword>
<feature type="compositionally biased region" description="Polar residues" evidence="8">
    <location>
        <begin position="11"/>
        <end position="28"/>
    </location>
</feature>
<organism evidence="10 11">
    <name type="scientific">Paecilomyces lecythidis</name>
    <dbReference type="NCBI Taxonomy" id="3004212"/>
    <lineage>
        <taxon>Eukaryota</taxon>
        <taxon>Fungi</taxon>
        <taxon>Dikarya</taxon>
        <taxon>Ascomycota</taxon>
        <taxon>Pezizomycotina</taxon>
        <taxon>Eurotiomycetes</taxon>
        <taxon>Eurotiomycetidae</taxon>
        <taxon>Eurotiales</taxon>
        <taxon>Thermoascaceae</taxon>
        <taxon>Paecilomyces</taxon>
    </lineage>
</organism>
<feature type="region of interest" description="Disordered" evidence="8">
    <location>
        <begin position="333"/>
        <end position="363"/>
    </location>
</feature>
<feature type="compositionally biased region" description="Polar residues" evidence="8">
    <location>
        <begin position="188"/>
        <end position="210"/>
    </location>
</feature>
<reference evidence="10 11" key="1">
    <citation type="journal article" date="2024" name="IMA Fungus">
        <title>IMA Genome - F19 : A genome assembly and annotation guide to empower mycologists, including annotated draft genome sequences of Ceratocystis pirilliformis, Diaporthe australafricana, Fusarium ophioides, Paecilomyces lecythidis, and Sporothrix stenoceras.</title>
        <authorList>
            <person name="Aylward J."/>
            <person name="Wilson A.M."/>
            <person name="Visagie C.M."/>
            <person name="Spraker J."/>
            <person name="Barnes I."/>
            <person name="Buitendag C."/>
            <person name="Ceriani C."/>
            <person name="Del Mar Angel L."/>
            <person name="du Plessis D."/>
            <person name="Fuchs T."/>
            <person name="Gasser K."/>
            <person name="Kramer D."/>
            <person name="Li W."/>
            <person name="Munsamy K."/>
            <person name="Piso A."/>
            <person name="Price J.L."/>
            <person name="Sonnekus B."/>
            <person name="Thomas C."/>
            <person name="van der Nest A."/>
            <person name="van Dijk A."/>
            <person name="van Heerden A."/>
            <person name="van Vuuren N."/>
            <person name="Yilmaz N."/>
            <person name="Duong T.A."/>
            <person name="van der Merwe N.A."/>
            <person name="Wingfield M.J."/>
            <person name="Wingfield B.D."/>
        </authorList>
    </citation>
    <scope>NUCLEOTIDE SEQUENCE [LARGE SCALE GENOMIC DNA]</scope>
    <source>
        <strain evidence="10 11">CMW 18167</strain>
    </source>
</reference>
<evidence type="ECO:0000256" key="7">
    <source>
        <dbReference type="ARBA" id="ARBA00023242"/>
    </source>
</evidence>
<dbReference type="InterPro" id="IPR039024">
    <property type="entry name" value="RTC4"/>
</dbReference>
<keyword evidence="11" id="KW-1185">Reference proteome</keyword>
<evidence type="ECO:0000256" key="2">
    <source>
        <dbReference type="ARBA" id="ARBA00004123"/>
    </source>
</evidence>
<dbReference type="Proteomes" id="UP001583193">
    <property type="component" value="Unassembled WGS sequence"/>
</dbReference>
<evidence type="ECO:0000259" key="9">
    <source>
        <dbReference type="SMART" id="SM01312"/>
    </source>
</evidence>
<comment type="similarity">
    <text evidence="4">Belongs to the RTC4 family.</text>
</comment>
<name>A0ABR3XG49_9EURO</name>
<sequence>MATRAKPEASFASTRLTRRNYNGPSLLSQVGGKKVREDAKYRKSTDGEDDSRKKRVFEPATDDEPLSSSDEAESSSSLSDDGGQRASQNKENRPVRKTLEEKLAGEEAATGSGNRSSPRKNGGRNATTDSPRDGSKKSARQQWRRSPKRTFSDLIGSDDEDEELFPPFISSSQASKRKRNVGYGSFKNVHTGSSFRVPSSSMLESSQQEAPSPGFKQPAEVPDLDGTTKDTSSEEENSGFKIPMEIDIASPKMKTGTPVNAKKKKKGTRRDAKPGFKMPPGSTEHDVVSHSSPGREFKHPLPFPPDGISSSSLAASSAKDRLFDLDDISSPSSLSSAESDFSLDDQDPTVLAGENALPDPSDEGLCPMCKQPVDRDLLLDFLAQPKQRVRDQERFCESHRKETAEQEWRDKGYPTIDWEGFDERIRGHFAALEKMLTPDCHSFYRNILDGEMKSGKAKNFRLSLAGEGLENMSCGYYGSKGAAKMLHAVTTQFSKKLRRLAATDHLVKTAGVTTYAQAVLVPELTVILVKEDMEVSDETARQILRETIDIGEKLNYVPNDVVPIPEDAENTA</sequence>
<comment type="function">
    <text evidence="1">May be involved in a process influencing telomere capping.</text>
</comment>
<feature type="region of interest" description="Disordered" evidence="8">
    <location>
        <begin position="1"/>
        <end position="316"/>
    </location>
</feature>
<comment type="subcellular location">
    <subcellularLocation>
        <location evidence="3">Cytoplasm</location>
    </subcellularLocation>
    <subcellularLocation>
        <location evidence="2">Nucleus</location>
    </subcellularLocation>
</comment>
<proteinExistence type="inferred from homology"/>
<accession>A0ABR3XG49</accession>
<comment type="caution">
    <text evidence="10">The sequence shown here is derived from an EMBL/GenBank/DDBJ whole genome shotgun (WGS) entry which is preliminary data.</text>
</comment>
<feature type="compositionally biased region" description="Basic and acidic residues" evidence="8">
    <location>
        <begin position="283"/>
        <end position="299"/>
    </location>
</feature>
<evidence type="ECO:0000256" key="4">
    <source>
        <dbReference type="ARBA" id="ARBA00009461"/>
    </source>
</evidence>
<gene>
    <name evidence="10" type="ORF">Plec18167_005851</name>
</gene>
<feature type="compositionally biased region" description="Basic and acidic residues" evidence="8">
    <location>
        <begin position="34"/>
        <end position="52"/>
    </location>
</feature>
<evidence type="ECO:0000313" key="11">
    <source>
        <dbReference type="Proteomes" id="UP001583193"/>
    </source>
</evidence>
<dbReference type="EMBL" id="JAVDPF010000019">
    <property type="protein sequence ID" value="KAL1874619.1"/>
    <property type="molecule type" value="Genomic_DNA"/>
</dbReference>
<evidence type="ECO:0000256" key="5">
    <source>
        <dbReference type="ARBA" id="ARBA00015162"/>
    </source>
</evidence>
<evidence type="ECO:0000256" key="6">
    <source>
        <dbReference type="ARBA" id="ARBA00022490"/>
    </source>
</evidence>
<dbReference type="Pfam" id="PF14474">
    <property type="entry name" value="RTC4"/>
    <property type="match status" value="1"/>
</dbReference>
<protein>
    <recommendedName>
        <fullName evidence="5">Restriction of telomere capping protein 4</fullName>
    </recommendedName>
</protein>
<feature type="compositionally biased region" description="Basic residues" evidence="8">
    <location>
        <begin position="137"/>
        <end position="148"/>
    </location>
</feature>
<keyword evidence="6" id="KW-0963">Cytoplasm</keyword>
<dbReference type="PANTHER" id="PTHR41391:SF1">
    <property type="entry name" value="RESTRICTION OF TELOMERE CAPPING PROTEIN 4"/>
    <property type="match status" value="1"/>
</dbReference>
<dbReference type="SMART" id="SM01312">
    <property type="entry name" value="RTC4"/>
    <property type="match status" value="1"/>
</dbReference>
<evidence type="ECO:0000313" key="10">
    <source>
        <dbReference type="EMBL" id="KAL1874619.1"/>
    </source>
</evidence>
<evidence type="ECO:0000256" key="8">
    <source>
        <dbReference type="SAM" id="MobiDB-lite"/>
    </source>
</evidence>
<feature type="domain" description="Restriction of telomere capping protein 4 C-terminal" evidence="9">
    <location>
        <begin position="435"/>
        <end position="557"/>
    </location>
</feature>
<evidence type="ECO:0000256" key="3">
    <source>
        <dbReference type="ARBA" id="ARBA00004496"/>
    </source>
</evidence>
<feature type="compositionally biased region" description="Basic and acidic residues" evidence="8">
    <location>
        <begin position="88"/>
        <end position="105"/>
    </location>
</feature>
<feature type="compositionally biased region" description="Acidic residues" evidence="8">
    <location>
        <begin position="60"/>
        <end position="73"/>
    </location>
</feature>
<evidence type="ECO:0000256" key="1">
    <source>
        <dbReference type="ARBA" id="ARBA00002738"/>
    </source>
</evidence>
<dbReference type="InterPro" id="IPR028094">
    <property type="entry name" value="RTC4_C"/>
</dbReference>
<dbReference type="PANTHER" id="PTHR41391">
    <property type="entry name" value="RESTRICTION OF TELOMERE CAPPING PROTEIN 4"/>
    <property type="match status" value="1"/>
</dbReference>